<keyword evidence="3 4" id="KW-0946">Virion</keyword>
<evidence type="ECO:0000256" key="5">
    <source>
        <dbReference type="SAM" id="MobiDB-lite"/>
    </source>
</evidence>
<feature type="compositionally biased region" description="Gly residues" evidence="5">
    <location>
        <begin position="94"/>
        <end position="167"/>
    </location>
</feature>
<proteinExistence type="inferred from homology"/>
<comment type="function">
    <text evidence="4">Participates in the assembly of the infectious particles by decorating the outer surface of the capsid shell and thus forming a layer between the capsid and the tegument. Complexes composed of the major capsid protein and small capsomere-interacting protein/SCP assemble together in the host cytoplasm and are translocated to the nucleus, where they accumulate and participate in capsid assembly.</text>
</comment>
<dbReference type="InterPro" id="IPR009299">
    <property type="entry name" value="Herpes_capsid"/>
</dbReference>
<reference evidence="6 7" key="1">
    <citation type="journal article" date="2014" name="Vet. Microbiol.">
        <title>Malignant catarrhal fever in American bison (Bison bison) experimentally infected with alcelaphine herpesvirus 2.</title>
        <authorList>
            <person name="Taus N.S."/>
            <person name="O'Toole D."/>
            <person name="Herndon D.R."/>
            <person name="Cunha C.W."/>
            <person name="Warg J.V."/>
            <person name="Seal B.S."/>
            <person name="Brooking A."/>
            <person name="Li H."/>
        </authorList>
    </citation>
    <scope>NUCLEOTIDE SEQUENCE [LARGE SCALE GENOMIC DNA]</scope>
    <source>
        <strain evidence="6">Topi-AlHV-2</strain>
    </source>
</reference>
<keyword evidence="1 4" id="KW-0167">Capsid protein</keyword>
<dbReference type="HAMAP" id="MF_04022">
    <property type="entry name" value="HSV_SCP_gammahv"/>
    <property type="match status" value="1"/>
</dbReference>
<dbReference type="OrthoDB" id="27762at10239"/>
<dbReference type="GO" id="GO:0042025">
    <property type="term" value="C:host cell nucleus"/>
    <property type="evidence" value="ECO:0007669"/>
    <property type="project" value="UniProtKB-SubCell"/>
</dbReference>
<dbReference type="RefSeq" id="YP_009044448.1">
    <property type="nucleotide sequence ID" value="NC_024382.1"/>
</dbReference>
<dbReference type="Pfam" id="PF06112">
    <property type="entry name" value="Herpes_capsid"/>
    <property type="match status" value="1"/>
</dbReference>
<name>A0A068ADH6_9GAMA</name>
<comment type="subunit">
    <text evidence="4">Interacts with the major capsid protein/MCP.</text>
</comment>
<evidence type="ECO:0000256" key="3">
    <source>
        <dbReference type="ARBA" id="ARBA00022844"/>
    </source>
</evidence>
<evidence type="ECO:0000256" key="1">
    <source>
        <dbReference type="ARBA" id="ARBA00022561"/>
    </source>
</evidence>
<dbReference type="GO" id="GO:0016032">
    <property type="term" value="P:viral process"/>
    <property type="evidence" value="ECO:0007669"/>
    <property type="project" value="UniProtKB-UniRule"/>
</dbReference>
<dbReference type="KEGG" id="vg:19735540"/>
<gene>
    <name evidence="4" type="primary">SCP</name>
    <name evidence="6" type="ORF">ALHV2gp62</name>
</gene>
<organism evidence="6 7">
    <name type="scientific">Alcelaphine gammaherpesvirus 2</name>
    <dbReference type="NCBI Taxonomy" id="138184"/>
    <lineage>
        <taxon>Viruses</taxon>
        <taxon>Duplodnaviria</taxon>
        <taxon>Heunggongvirae</taxon>
        <taxon>Peploviricota</taxon>
        <taxon>Herviviricetes</taxon>
        <taxon>Herpesvirales</taxon>
        <taxon>Orthoherpesviridae</taxon>
        <taxon>Gammaherpesvirinae</taxon>
        <taxon>Macavirus</taxon>
        <taxon>Macavirus alcelaphinegamma2</taxon>
    </lineage>
</organism>
<evidence type="ECO:0000256" key="4">
    <source>
        <dbReference type="HAMAP-Rule" id="MF_04022"/>
    </source>
</evidence>
<comment type="subcellular location">
    <subcellularLocation>
        <location evidence="4">Virion</location>
    </subcellularLocation>
    <subcellularLocation>
        <location evidence="4">Host nucleus</location>
    </subcellularLocation>
</comment>
<comment type="similarity">
    <text evidence="4">Belongs to the herpesviridae small capsomere-interacting protein family.</text>
</comment>
<accession>A0A068ADH6</accession>
<dbReference type="EMBL" id="KF274499">
    <property type="protein sequence ID" value="AIA62102.1"/>
    <property type="molecule type" value="Genomic_DNA"/>
</dbReference>
<feature type="region of interest" description="Disordered" evidence="5">
    <location>
        <begin position="65"/>
        <end position="191"/>
    </location>
</feature>
<protein>
    <recommendedName>
        <fullName evidence="4">Small capsomere-interacting protein</fullName>
    </recommendedName>
</protein>
<feature type="region of interest" description="Disordered" evidence="5">
    <location>
        <begin position="205"/>
        <end position="266"/>
    </location>
</feature>
<evidence type="ECO:0000313" key="6">
    <source>
        <dbReference type="EMBL" id="AIA62102.1"/>
    </source>
</evidence>
<sequence length="266" mass="25123">MAHSRPQLPRIHLNLGAEYPRDPRVQQLQLQILNNPNYANNARATYSYLVFLTAQEMYEAYVRQARGARKKPSGPDKPQPSLNPSGGPKSVPDSGGGAGGIGSGGAGSGGSGAGGAGGNGAGSGGSGGSSGAGGSGGSGSSGAGSGGSGVGGSGGSGSSSGGGGSGSSGCPQPKNAPPAPQLPPDNGLSGVLDPAAAAAAAAAGLVPLPGDGGGQDLYLPLGPVNGLPQQLGTAGSDNSKPQPPSPGSQVPPTKPVLPRSKLGKGR</sequence>
<dbReference type="GO" id="GO:0019028">
    <property type="term" value="C:viral capsid"/>
    <property type="evidence" value="ECO:0007669"/>
    <property type="project" value="UniProtKB-UniRule"/>
</dbReference>
<keyword evidence="2 4" id="KW-1048">Host nucleus</keyword>
<feature type="compositionally biased region" description="Polar residues" evidence="5">
    <location>
        <begin position="227"/>
        <end position="238"/>
    </location>
</feature>
<evidence type="ECO:0000256" key="2">
    <source>
        <dbReference type="ARBA" id="ARBA00022562"/>
    </source>
</evidence>
<keyword evidence="7" id="KW-1185">Reference proteome</keyword>
<evidence type="ECO:0000313" key="7">
    <source>
        <dbReference type="Proteomes" id="UP000168428"/>
    </source>
</evidence>
<dbReference type="GeneID" id="19735540"/>
<dbReference type="Proteomes" id="UP000168428">
    <property type="component" value="Segment"/>
</dbReference>
<feature type="compositionally biased region" description="Pro residues" evidence="5">
    <location>
        <begin position="174"/>
        <end position="183"/>
    </location>
</feature>